<feature type="transmembrane region" description="Helical" evidence="2">
    <location>
        <begin position="57"/>
        <end position="84"/>
    </location>
</feature>
<feature type="region of interest" description="Disordered" evidence="1">
    <location>
        <begin position="1"/>
        <end position="26"/>
    </location>
</feature>
<protein>
    <submittedName>
        <fullName evidence="3">Uncharacterized protein</fullName>
    </submittedName>
</protein>
<keyword evidence="4" id="KW-1185">Reference proteome</keyword>
<evidence type="ECO:0000256" key="2">
    <source>
        <dbReference type="SAM" id="Phobius"/>
    </source>
</evidence>
<sequence length="221" mass="22549">MFAKSRNRTAAETGGTDETVVDDRSARTGYEEGYAEGRDPAAAQAVRKERFGGLNPGAAFFGWLVAVAVSVLLTGVAGAIAAAVGSSVHLTQSQAQAQAGSIGLAAAVVLLVVLMVGYYSGGYVAGRMSRFSGTSQGLGVWITGLVVTIAMIAIGAIFGQQYDILSRVNLPRLPVTVDALSVGGVIAALAVLLGTLVAALAGGSVGTHYHRRVDKVGWKNA</sequence>
<gene>
    <name evidence="3" type="ORF">KRR39_23040</name>
</gene>
<organism evidence="3 4">
    <name type="scientific">Nocardioides panacis</name>
    <dbReference type="NCBI Taxonomy" id="2849501"/>
    <lineage>
        <taxon>Bacteria</taxon>
        <taxon>Bacillati</taxon>
        <taxon>Actinomycetota</taxon>
        <taxon>Actinomycetes</taxon>
        <taxon>Propionibacteriales</taxon>
        <taxon>Nocardioidaceae</taxon>
        <taxon>Nocardioides</taxon>
    </lineage>
</organism>
<feature type="transmembrane region" description="Helical" evidence="2">
    <location>
        <begin position="179"/>
        <end position="202"/>
    </location>
</feature>
<reference evidence="3" key="1">
    <citation type="submission" date="2021-06" db="EMBL/GenBank/DDBJ databases">
        <title>Complete genome sequence of Nocardioides sp. G188.</title>
        <authorList>
            <person name="Im W.-T."/>
        </authorList>
    </citation>
    <scope>NUCLEOTIDE SEQUENCE</scope>
    <source>
        <strain evidence="3">G188</strain>
    </source>
</reference>
<keyword evidence="2" id="KW-0472">Membrane</keyword>
<dbReference type="EMBL" id="CP077062">
    <property type="protein sequence ID" value="QWZ08174.1"/>
    <property type="molecule type" value="Genomic_DNA"/>
</dbReference>
<name>A0A975SY99_9ACTN</name>
<dbReference type="Proteomes" id="UP000683575">
    <property type="component" value="Chromosome"/>
</dbReference>
<evidence type="ECO:0000313" key="3">
    <source>
        <dbReference type="EMBL" id="QWZ08174.1"/>
    </source>
</evidence>
<feature type="transmembrane region" description="Helical" evidence="2">
    <location>
        <begin position="138"/>
        <end position="159"/>
    </location>
</feature>
<keyword evidence="2" id="KW-1133">Transmembrane helix</keyword>
<proteinExistence type="predicted"/>
<accession>A0A975SY99</accession>
<dbReference type="AlphaFoldDB" id="A0A975SY99"/>
<dbReference type="KEGG" id="nps:KRR39_23040"/>
<evidence type="ECO:0000313" key="4">
    <source>
        <dbReference type="Proteomes" id="UP000683575"/>
    </source>
</evidence>
<feature type="transmembrane region" description="Helical" evidence="2">
    <location>
        <begin position="104"/>
        <end position="126"/>
    </location>
</feature>
<evidence type="ECO:0000256" key="1">
    <source>
        <dbReference type="SAM" id="MobiDB-lite"/>
    </source>
</evidence>
<keyword evidence="2" id="KW-0812">Transmembrane</keyword>
<dbReference type="RefSeq" id="WP_216939683.1">
    <property type="nucleotide sequence ID" value="NZ_CP077062.1"/>
</dbReference>